<evidence type="ECO:0000256" key="1">
    <source>
        <dbReference type="SAM" id="Phobius"/>
    </source>
</evidence>
<organism evidence="2 3">
    <name type="scientific">Knoellia sinensis KCTC 19936</name>
    <dbReference type="NCBI Taxonomy" id="1385520"/>
    <lineage>
        <taxon>Bacteria</taxon>
        <taxon>Bacillati</taxon>
        <taxon>Actinomycetota</taxon>
        <taxon>Actinomycetes</taxon>
        <taxon>Micrococcales</taxon>
        <taxon>Intrasporangiaceae</taxon>
        <taxon>Knoellia</taxon>
    </lineage>
</organism>
<feature type="transmembrane region" description="Helical" evidence="1">
    <location>
        <begin position="127"/>
        <end position="145"/>
    </location>
</feature>
<protein>
    <submittedName>
        <fullName evidence="2">Uncharacterized protein</fullName>
    </submittedName>
</protein>
<keyword evidence="1" id="KW-1133">Transmembrane helix</keyword>
<evidence type="ECO:0000313" key="3">
    <source>
        <dbReference type="Proteomes" id="UP000030002"/>
    </source>
</evidence>
<gene>
    <name evidence="2" type="ORF">N802_16800</name>
</gene>
<sequence length="182" mass="19140">MITRYPRAMTTPSPAATAFALSARTLCGALMGALVFFGVALFFVLGTDATPPVWVLLVQLGVGVAIHLAVEAAGYRAEPLDPSMSDEDAASAGRVRWQSSMMLRFALIEVVAIGSLVAAFIIDGGVWTYAVGAVVSLALMVLHVWPGARSVNKTAEALEANGQASFLRETFNVATPGPIQQF</sequence>
<name>A0A0A0J5Q3_9MICO</name>
<dbReference type="STRING" id="1385520.N802_16800"/>
<feature type="transmembrane region" description="Helical" evidence="1">
    <location>
        <begin position="51"/>
        <end position="70"/>
    </location>
</feature>
<reference evidence="2 3" key="1">
    <citation type="submission" date="2013-08" db="EMBL/GenBank/DDBJ databases">
        <title>The genome sequence of Knoellia sinensis.</title>
        <authorList>
            <person name="Zhu W."/>
            <person name="Wang G."/>
        </authorList>
    </citation>
    <scope>NUCLEOTIDE SEQUENCE [LARGE SCALE GENOMIC DNA]</scope>
    <source>
        <strain evidence="2 3">KCTC 19936</strain>
    </source>
</reference>
<dbReference type="AlphaFoldDB" id="A0A0A0J5Q3"/>
<proteinExistence type="predicted"/>
<dbReference type="Proteomes" id="UP000030002">
    <property type="component" value="Unassembled WGS sequence"/>
</dbReference>
<comment type="caution">
    <text evidence="2">The sequence shown here is derived from an EMBL/GenBank/DDBJ whole genome shotgun (WGS) entry which is preliminary data.</text>
</comment>
<evidence type="ECO:0000313" key="2">
    <source>
        <dbReference type="EMBL" id="KGN32680.1"/>
    </source>
</evidence>
<accession>A0A0A0J5Q3</accession>
<keyword evidence="1" id="KW-0472">Membrane</keyword>
<feature type="transmembrane region" description="Helical" evidence="1">
    <location>
        <begin position="21"/>
        <end position="45"/>
    </location>
</feature>
<dbReference type="EMBL" id="AVPJ01000006">
    <property type="protein sequence ID" value="KGN32680.1"/>
    <property type="molecule type" value="Genomic_DNA"/>
</dbReference>
<dbReference type="eggNOG" id="ENOG5031H0V">
    <property type="taxonomic scope" value="Bacteria"/>
</dbReference>
<keyword evidence="1" id="KW-0812">Transmembrane</keyword>
<feature type="transmembrane region" description="Helical" evidence="1">
    <location>
        <begin position="101"/>
        <end position="121"/>
    </location>
</feature>
<keyword evidence="3" id="KW-1185">Reference proteome</keyword>